<dbReference type="Pfam" id="PF12917">
    <property type="entry name" value="YfbR-like"/>
    <property type="match status" value="1"/>
</dbReference>
<keyword evidence="3" id="KW-1185">Reference proteome</keyword>
<comment type="caution">
    <text evidence="2">The sequence shown here is derived from an EMBL/GenBank/DDBJ whole genome shotgun (WGS) entry which is preliminary data.</text>
</comment>
<evidence type="ECO:0000259" key="1">
    <source>
        <dbReference type="SMART" id="SM00471"/>
    </source>
</evidence>
<organism evidence="2 3">
    <name type="scientific">Clostridium rhizosphaerae</name>
    <dbReference type="NCBI Taxonomy" id="2803861"/>
    <lineage>
        <taxon>Bacteria</taxon>
        <taxon>Bacillati</taxon>
        <taxon>Bacillota</taxon>
        <taxon>Clostridia</taxon>
        <taxon>Eubacteriales</taxon>
        <taxon>Clostridiaceae</taxon>
        <taxon>Clostridium</taxon>
    </lineage>
</organism>
<accession>A0ABS1TBR1</accession>
<name>A0ABS1TBR1_9CLOT</name>
<evidence type="ECO:0000313" key="3">
    <source>
        <dbReference type="Proteomes" id="UP000632377"/>
    </source>
</evidence>
<dbReference type="Proteomes" id="UP000632377">
    <property type="component" value="Unassembled WGS sequence"/>
</dbReference>
<gene>
    <name evidence="2" type="ORF">JK636_13600</name>
</gene>
<dbReference type="EMBL" id="JAESWC010000008">
    <property type="protein sequence ID" value="MBL4936793.1"/>
    <property type="molecule type" value="Genomic_DNA"/>
</dbReference>
<sequence length="198" mass="23325">MSLDKYLRTVRKLNNMGRWAPEFMHQRATVSEHSFQVAQIGQMLALIEEEHGNKVDWERLFKKLINHDVVEALTGDILSFVKHRKQEMKNMVDLIEEEVADEYLLSYMEEPYRSKYKKLMFDGKDNTLEGQLLKCADHIDALIECINEINLENCNPFEEKYNTILNQLKQIDLISSRFFLENILPALLTDCRKLNITK</sequence>
<feature type="domain" description="HD/PDEase" evidence="1">
    <location>
        <begin position="26"/>
        <end position="151"/>
    </location>
</feature>
<dbReference type="RefSeq" id="WP_202749546.1">
    <property type="nucleotide sequence ID" value="NZ_JAESWC010000008.1"/>
</dbReference>
<evidence type="ECO:0000313" key="2">
    <source>
        <dbReference type="EMBL" id="MBL4936793.1"/>
    </source>
</evidence>
<dbReference type="SMART" id="SM00471">
    <property type="entry name" value="HDc"/>
    <property type="match status" value="1"/>
</dbReference>
<dbReference type="CDD" id="cd00077">
    <property type="entry name" value="HDc"/>
    <property type="match status" value="1"/>
</dbReference>
<proteinExistence type="predicted"/>
<dbReference type="SUPFAM" id="SSF109604">
    <property type="entry name" value="HD-domain/PDEase-like"/>
    <property type="match status" value="1"/>
</dbReference>
<dbReference type="Gene3D" id="1.10.3210.10">
    <property type="entry name" value="Hypothetical protein af1432"/>
    <property type="match status" value="1"/>
</dbReference>
<reference evidence="2 3" key="1">
    <citation type="submission" date="2021-01" db="EMBL/GenBank/DDBJ databases">
        <title>Genome public.</title>
        <authorList>
            <person name="Liu C."/>
            <person name="Sun Q."/>
        </authorList>
    </citation>
    <scope>NUCLEOTIDE SEQUENCE [LARGE SCALE GENOMIC DNA]</scope>
    <source>
        <strain evidence="2 3">YIM B02515</strain>
    </source>
</reference>
<dbReference type="InterPro" id="IPR003607">
    <property type="entry name" value="HD/PDEase_dom"/>
</dbReference>
<protein>
    <submittedName>
        <fullName evidence="2">HD domain-containing protein</fullName>
    </submittedName>
</protein>